<dbReference type="SUPFAM" id="SSF55469">
    <property type="entry name" value="FMN-dependent nitroreductase-like"/>
    <property type="match status" value="1"/>
</dbReference>
<keyword evidence="7 8" id="KW-0520">NAD</keyword>
<evidence type="ECO:0000313" key="10">
    <source>
        <dbReference type="EMBL" id="WDE98310.1"/>
    </source>
</evidence>
<dbReference type="PIRSF" id="PIRSF000232">
    <property type="entry name" value="YdjA"/>
    <property type="match status" value="1"/>
</dbReference>
<proteinExistence type="inferred from homology"/>
<keyword evidence="4 8" id="KW-0288">FMN</keyword>
<dbReference type="Proteomes" id="UP001214250">
    <property type="component" value="Chromosome 2"/>
</dbReference>
<evidence type="ECO:0000256" key="6">
    <source>
        <dbReference type="ARBA" id="ARBA00023002"/>
    </source>
</evidence>
<comment type="similarity">
    <text evidence="2 8">Belongs to the nitroreductase family.</text>
</comment>
<name>A0ABY7VVR7_9BACT</name>
<evidence type="ECO:0000256" key="1">
    <source>
        <dbReference type="ARBA" id="ARBA00001917"/>
    </source>
</evidence>
<reference evidence="10 11" key="1">
    <citation type="submission" date="2023-02" db="EMBL/GenBank/DDBJ databases">
        <title>Genome sequence of Lentisphaera profundi SAORIC-696.</title>
        <authorList>
            <person name="Kim e."/>
            <person name="Cho J.-C."/>
            <person name="Choi A."/>
            <person name="Kang I."/>
        </authorList>
    </citation>
    <scope>NUCLEOTIDE SEQUENCE [LARGE SCALE GENOMIC DNA]</scope>
    <source>
        <strain evidence="10 11">SAORIC-696</strain>
    </source>
</reference>
<evidence type="ECO:0000313" key="11">
    <source>
        <dbReference type="Proteomes" id="UP001214250"/>
    </source>
</evidence>
<evidence type="ECO:0000256" key="2">
    <source>
        <dbReference type="ARBA" id="ARBA00007118"/>
    </source>
</evidence>
<protein>
    <recommendedName>
        <fullName evidence="8">Putative NAD(P)H nitroreductase</fullName>
        <ecNumber evidence="8">1.-.-.-</ecNumber>
    </recommendedName>
</protein>
<dbReference type="Pfam" id="PF00881">
    <property type="entry name" value="Nitroreductase"/>
    <property type="match status" value="1"/>
</dbReference>
<dbReference type="PANTHER" id="PTHR43821:SF1">
    <property type="entry name" value="NAD(P)H NITROREDUCTASE YDJA-RELATED"/>
    <property type="match status" value="1"/>
</dbReference>
<organism evidence="10 11">
    <name type="scientific">Lentisphaera profundi</name>
    <dbReference type="NCBI Taxonomy" id="1658616"/>
    <lineage>
        <taxon>Bacteria</taxon>
        <taxon>Pseudomonadati</taxon>
        <taxon>Lentisphaerota</taxon>
        <taxon>Lentisphaeria</taxon>
        <taxon>Lentisphaerales</taxon>
        <taxon>Lentisphaeraceae</taxon>
        <taxon>Lentisphaera</taxon>
    </lineage>
</organism>
<evidence type="ECO:0000256" key="8">
    <source>
        <dbReference type="PIRNR" id="PIRNR000232"/>
    </source>
</evidence>
<comment type="cofactor">
    <cofactor evidence="1 8">
        <name>FMN</name>
        <dbReference type="ChEBI" id="CHEBI:58210"/>
    </cofactor>
</comment>
<evidence type="ECO:0000256" key="7">
    <source>
        <dbReference type="ARBA" id="ARBA00023027"/>
    </source>
</evidence>
<dbReference type="InterPro" id="IPR029479">
    <property type="entry name" value="Nitroreductase"/>
</dbReference>
<dbReference type="InterPro" id="IPR052530">
    <property type="entry name" value="NAD(P)H_nitroreductase"/>
</dbReference>
<gene>
    <name evidence="10" type="ORF">PQO03_21090</name>
</gene>
<feature type="domain" description="Nitroreductase" evidence="9">
    <location>
        <begin position="9"/>
        <end position="168"/>
    </location>
</feature>
<evidence type="ECO:0000256" key="3">
    <source>
        <dbReference type="ARBA" id="ARBA00022630"/>
    </source>
</evidence>
<dbReference type="PANTHER" id="PTHR43821">
    <property type="entry name" value="NAD(P)H NITROREDUCTASE YDJA-RELATED"/>
    <property type="match status" value="1"/>
</dbReference>
<sequence>MSSDIFKIISKRRTVKPANFTEQEIPEIILREILESANWAPNHGRTEPWRLTVFSGAGRQTFHDLIGKIYHQNPDVYPPEKLNKWQANAFLAPVIIAVGMKRTDGCKIPLVEELCAVAAATQNLLLCAEAHGVCSYWGSSISHLPGTAKELGLDGKDDCIIGFIHLGYPKEEVHDGMRKSAIDDKITWISE</sequence>
<keyword evidence="5 8" id="KW-0521">NADP</keyword>
<evidence type="ECO:0000256" key="5">
    <source>
        <dbReference type="ARBA" id="ARBA00022857"/>
    </source>
</evidence>
<evidence type="ECO:0000259" key="9">
    <source>
        <dbReference type="Pfam" id="PF00881"/>
    </source>
</evidence>
<dbReference type="EC" id="1.-.-.-" evidence="8"/>
<accession>A0ABY7VVR7</accession>
<keyword evidence="3 8" id="KW-0285">Flavoprotein</keyword>
<dbReference type="CDD" id="cd02135">
    <property type="entry name" value="YdjA-like"/>
    <property type="match status" value="1"/>
</dbReference>
<keyword evidence="11" id="KW-1185">Reference proteome</keyword>
<dbReference type="RefSeq" id="WP_274153184.1">
    <property type="nucleotide sequence ID" value="NZ_CP117812.1"/>
</dbReference>
<dbReference type="Gene3D" id="3.40.109.10">
    <property type="entry name" value="NADH Oxidase"/>
    <property type="match status" value="1"/>
</dbReference>
<evidence type="ECO:0000256" key="4">
    <source>
        <dbReference type="ARBA" id="ARBA00022643"/>
    </source>
</evidence>
<dbReference type="EMBL" id="CP117812">
    <property type="protein sequence ID" value="WDE98310.1"/>
    <property type="molecule type" value="Genomic_DNA"/>
</dbReference>
<keyword evidence="6 8" id="KW-0560">Oxidoreductase</keyword>
<dbReference type="InterPro" id="IPR000415">
    <property type="entry name" value="Nitroreductase-like"/>
</dbReference>
<dbReference type="InterPro" id="IPR026021">
    <property type="entry name" value="YdjA-like"/>
</dbReference>